<dbReference type="EMBL" id="GGFK01015735">
    <property type="protein sequence ID" value="MBW49056.1"/>
    <property type="molecule type" value="Transcribed_RNA"/>
</dbReference>
<dbReference type="AlphaFoldDB" id="A0A2M4B7P6"/>
<protein>
    <submittedName>
        <fullName evidence="1">Putative secreted protein</fullName>
    </submittedName>
</protein>
<evidence type="ECO:0000313" key="1">
    <source>
        <dbReference type="EMBL" id="MBW49056.1"/>
    </source>
</evidence>
<reference evidence="1" key="1">
    <citation type="submission" date="2018-01" db="EMBL/GenBank/DDBJ databases">
        <title>An insight into the sialome of Amazonian anophelines.</title>
        <authorList>
            <person name="Ribeiro J.M."/>
            <person name="Scarpassa V."/>
            <person name="Calvo E."/>
        </authorList>
    </citation>
    <scope>NUCLEOTIDE SEQUENCE</scope>
    <source>
        <tissue evidence="1">Salivary glands</tissue>
    </source>
</reference>
<sequence>MSLLPTAAKVILTIATGFSTGCGKRHPLMYFIRSGSFVCKISEIPQNNRTISSLLRENSGLDSCYWCRFQ</sequence>
<accession>A0A2M4B7P6</accession>
<name>A0A2M4B7P6_9DIPT</name>
<organism evidence="1">
    <name type="scientific">Anopheles triannulatus</name>
    <dbReference type="NCBI Taxonomy" id="58253"/>
    <lineage>
        <taxon>Eukaryota</taxon>
        <taxon>Metazoa</taxon>
        <taxon>Ecdysozoa</taxon>
        <taxon>Arthropoda</taxon>
        <taxon>Hexapoda</taxon>
        <taxon>Insecta</taxon>
        <taxon>Pterygota</taxon>
        <taxon>Neoptera</taxon>
        <taxon>Endopterygota</taxon>
        <taxon>Diptera</taxon>
        <taxon>Nematocera</taxon>
        <taxon>Culicoidea</taxon>
        <taxon>Culicidae</taxon>
        <taxon>Anophelinae</taxon>
        <taxon>Anopheles</taxon>
    </lineage>
</organism>
<proteinExistence type="predicted"/>